<dbReference type="SUPFAM" id="SSF141868">
    <property type="entry name" value="EAL domain-like"/>
    <property type="match status" value="1"/>
</dbReference>
<organism evidence="5 6">
    <name type="scientific">Catellatospora methionotrophica</name>
    <dbReference type="NCBI Taxonomy" id="121620"/>
    <lineage>
        <taxon>Bacteria</taxon>
        <taxon>Bacillati</taxon>
        <taxon>Actinomycetota</taxon>
        <taxon>Actinomycetes</taxon>
        <taxon>Micromonosporales</taxon>
        <taxon>Micromonosporaceae</taxon>
        <taxon>Catellatospora</taxon>
    </lineage>
</organism>
<dbReference type="InterPro" id="IPR035919">
    <property type="entry name" value="EAL_sf"/>
</dbReference>
<protein>
    <recommendedName>
        <fullName evidence="7">Diguanylate cyclase (GGDEF)-like protein</fullName>
    </recommendedName>
</protein>
<reference evidence="5" key="1">
    <citation type="submission" date="2021-01" db="EMBL/GenBank/DDBJ databases">
        <title>Whole genome shotgun sequence of Catellatospora methionotrophica NBRC 14553.</title>
        <authorList>
            <person name="Komaki H."/>
            <person name="Tamura T."/>
        </authorList>
    </citation>
    <scope>NUCLEOTIDE SEQUENCE</scope>
    <source>
        <strain evidence="5">NBRC 14553</strain>
    </source>
</reference>
<dbReference type="PANTHER" id="PTHR33121:SF70">
    <property type="entry name" value="SIGNALING PROTEIN YKOW"/>
    <property type="match status" value="1"/>
</dbReference>
<dbReference type="FunFam" id="3.30.70.270:FF:000001">
    <property type="entry name" value="Diguanylate cyclase domain protein"/>
    <property type="match status" value="1"/>
</dbReference>
<dbReference type="CDD" id="cd01948">
    <property type="entry name" value="EAL"/>
    <property type="match status" value="1"/>
</dbReference>
<keyword evidence="6" id="KW-1185">Reference proteome</keyword>
<dbReference type="EMBL" id="BONJ01000029">
    <property type="protein sequence ID" value="GIG17011.1"/>
    <property type="molecule type" value="Genomic_DNA"/>
</dbReference>
<dbReference type="PANTHER" id="PTHR33121">
    <property type="entry name" value="CYCLIC DI-GMP PHOSPHODIESTERASE PDEF"/>
    <property type="match status" value="1"/>
</dbReference>
<dbReference type="SMART" id="SM00267">
    <property type="entry name" value="GGDEF"/>
    <property type="match status" value="1"/>
</dbReference>
<evidence type="ECO:0000259" key="4">
    <source>
        <dbReference type="PROSITE" id="PS50887"/>
    </source>
</evidence>
<dbReference type="PROSITE" id="PS50883">
    <property type="entry name" value="EAL"/>
    <property type="match status" value="1"/>
</dbReference>
<proteinExistence type="predicted"/>
<evidence type="ECO:0008006" key="7">
    <source>
        <dbReference type="Google" id="ProtNLM"/>
    </source>
</evidence>
<keyword evidence="2" id="KW-1133">Transmembrane helix</keyword>
<dbReference type="SUPFAM" id="SSF55073">
    <property type="entry name" value="Nucleotide cyclase"/>
    <property type="match status" value="1"/>
</dbReference>
<dbReference type="GO" id="GO:0071111">
    <property type="term" value="F:cyclic-guanylate-specific phosphodiesterase activity"/>
    <property type="evidence" value="ECO:0007669"/>
    <property type="project" value="InterPro"/>
</dbReference>
<dbReference type="Pfam" id="PF00563">
    <property type="entry name" value="EAL"/>
    <property type="match status" value="1"/>
</dbReference>
<dbReference type="CDD" id="cd01949">
    <property type="entry name" value="GGDEF"/>
    <property type="match status" value="1"/>
</dbReference>
<sequence>MHWPSWRRAVDRLGRRGKGARRADPVLRPRRSLGMTAALAAVLCGLGAFTLWGTLQATQATEVQGQALVLDAIFSEANAAVAVQEMQARHYQLEPSVASRARYLEAAGQADATLRRAVELSTGAALEDALRLQAEQSAYRQAADELIIMVTDRNPDAVQQDRLEVTPAYYTLQHDITEVARDHHTQAQKLVADLRKVQTRMFAATIVGFAIGLGLVAAIWRVMLGYQRRVLQHAEVSQYQALHDPLTGLANRLLFQRRLEDALDPARPDAEQLAVMLIDMNGFKAVNDTLGHQAGDDVLVETGHRLRKVVRDGDIVARLGGDEFAVLLPSVASADVATEIAERATGALRRNFLLPAGSAAVSGSVGMVLGRPGTSAEDMLRHADAAMYRAKTSGKGVALYDPEVDTDQPGRMALFGDLRALLTDGDPDGQLVLYYQPQVRLADATVSATEALVRWRHPQLGLLSPGVFLGVAETGGLEIPLTYHLMRIAVKQAAHWCAQGRPMTVSVNVSPNCLLDDAFVGQVRSALAEHGLPATLLRLEITESGMTTDPGRAQDALRRVRRDGVQVSIDDFGTGFSSLSQLKLLAADELKIDRTFIHDLATDPGDAILVRSAIELAHNLGMFVTAEGVEDLTALAILDELGCDQVQGFALAYPVPADALMAEIRKAQDTARSTLKPATRRGPATVQPTQTAAALNP</sequence>
<feature type="compositionally biased region" description="Low complexity" evidence="1">
    <location>
        <begin position="683"/>
        <end position="697"/>
    </location>
</feature>
<keyword evidence="2" id="KW-0812">Transmembrane</keyword>
<feature type="domain" description="GGDEF" evidence="4">
    <location>
        <begin position="271"/>
        <end position="402"/>
    </location>
</feature>
<keyword evidence="2" id="KW-0472">Membrane</keyword>
<dbReference type="AlphaFoldDB" id="A0A8J3PGP9"/>
<dbReference type="InterPro" id="IPR001633">
    <property type="entry name" value="EAL_dom"/>
</dbReference>
<dbReference type="InterPro" id="IPR043128">
    <property type="entry name" value="Rev_trsase/Diguanyl_cyclase"/>
</dbReference>
<evidence type="ECO:0000256" key="1">
    <source>
        <dbReference type="SAM" id="MobiDB-lite"/>
    </source>
</evidence>
<dbReference type="Gene3D" id="3.30.70.270">
    <property type="match status" value="1"/>
</dbReference>
<comment type="caution">
    <text evidence="5">The sequence shown here is derived from an EMBL/GenBank/DDBJ whole genome shotgun (WGS) entry which is preliminary data.</text>
</comment>
<dbReference type="Gene3D" id="3.20.20.450">
    <property type="entry name" value="EAL domain"/>
    <property type="match status" value="1"/>
</dbReference>
<dbReference type="NCBIfam" id="TIGR00254">
    <property type="entry name" value="GGDEF"/>
    <property type="match status" value="1"/>
</dbReference>
<gene>
    <name evidence="5" type="ORF">Cme02nite_53430</name>
</gene>
<name>A0A8J3PGP9_9ACTN</name>
<dbReference type="SMART" id="SM00052">
    <property type="entry name" value="EAL"/>
    <property type="match status" value="1"/>
</dbReference>
<feature type="region of interest" description="Disordered" evidence="1">
    <location>
        <begin position="671"/>
        <end position="697"/>
    </location>
</feature>
<evidence type="ECO:0000259" key="3">
    <source>
        <dbReference type="PROSITE" id="PS50883"/>
    </source>
</evidence>
<evidence type="ECO:0000313" key="6">
    <source>
        <dbReference type="Proteomes" id="UP000660339"/>
    </source>
</evidence>
<evidence type="ECO:0000313" key="5">
    <source>
        <dbReference type="EMBL" id="GIG17011.1"/>
    </source>
</evidence>
<dbReference type="InterPro" id="IPR000160">
    <property type="entry name" value="GGDEF_dom"/>
</dbReference>
<dbReference type="Pfam" id="PF00990">
    <property type="entry name" value="GGDEF"/>
    <property type="match status" value="1"/>
</dbReference>
<accession>A0A8J3PGP9</accession>
<dbReference type="PROSITE" id="PS50887">
    <property type="entry name" value="GGDEF"/>
    <property type="match status" value="1"/>
</dbReference>
<dbReference type="InterPro" id="IPR050706">
    <property type="entry name" value="Cyclic-di-GMP_PDE-like"/>
</dbReference>
<feature type="transmembrane region" description="Helical" evidence="2">
    <location>
        <begin position="201"/>
        <end position="220"/>
    </location>
</feature>
<feature type="domain" description="EAL" evidence="3">
    <location>
        <begin position="411"/>
        <end position="668"/>
    </location>
</feature>
<dbReference type="InterPro" id="IPR029787">
    <property type="entry name" value="Nucleotide_cyclase"/>
</dbReference>
<dbReference type="Proteomes" id="UP000660339">
    <property type="component" value="Unassembled WGS sequence"/>
</dbReference>
<evidence type="ECO:0000256" key="2">
    <source>
        <dbReference type="SAM" id="Phobius"/>
    </source>
</evidence>